<dbReference type="Gene3D" id="2.40.420.20">
    <property type="match status" value="1"/>
</dbReference>
<dbReference type="PATRIC" id="fig|1349767.4.peg.4817"/>
<dbReference type="InterPro" id="IPR058627">
    <property type="entry name" value="MdtA-like_C"/>
</dbReference>
<evidence type="ECO:0000259" key="5">
    <source>
        <dbReference type="Pfam" id="PF25954"/>
    </source>
</evidence>
<dbReference type="GO" id="GO:0015562">
    <property type="term" value="F:efflux transmembrane transporter activity"/>
    <property type="evidence" value="ECO:0007669"/>
    <property type="project" value="TreeGrafter"/>
</dbReference>
<dbReference type="RefSeq" id="WP_038487720.1">
    <property type="nucleotide sequence ID" value="NZ_BCTH01000092.1"/>
</dbReference>
<keyword evidence="8" id="KW-1185">Reference proteome</keyword>
<comment type="similarity">
    <text evidence="2">Belongs to the membrane fusion protein (MFP) (TC 8.A.1) family.</text>
</comment>
<dbReference type="GO" id="GO:1990281">
    <property type="term" value="C:efflux pump complex"/>
    <property type="evidence" value="ECO:0007669"/>
    <property type="project" value="TreeGrafter"/>
</dbReference>
<comment type="subcellular location">
    <subcellularLocation>
        <location evidence="1">Cell envelope</location>
    </subcellularLocation>
</comment>
<dbReference type="HOGENOM" id="CLU_018816_1_2_4"/>
<accession>W0V0M8</accession>
<dbReference type="Pfam" id="PF25917">
    <property type="entry name" value="BSH_RND"/>
    <property type="match status" value="1"/>
</dbReference>
<dbReference type="SUPFAM" id="SSF111369">
    <property type="entry name" value="HlyD-like secretion proteins"/>
    <property type="match status" value="1"/>
</dbReference>
<dbReference type="NCBIfam" id="TIGR01730">
    <property type="entry name" value="RND_mfp"/>
    <property type="match status" value="1"/>
</dbReference>
<dbReference type="Gene3D" id="1.10.287.470">
    <property type="entry name" value="Helix hairpin bin"/>
    <property type="match status" value="1"/>
</dbReference>
<gene>
    <name evidence="7" type="ORF">GJA_179</name>
</gene>
<dbReference type="STRING" id="1349767.GJA_179"/>
<evidence type="ECO:0000256" key="3">
    <source>
        <dbReference type="ARBA" id="ARBA00022448"/>
    </source>
</evidence>
<name>W0V0M8_9BURK</name>
<dbReference type="Pfam" id="PF25967">
    <property type="entry name" value="RND-MFP_C"/>
    <property type="match status" value="1"/>
</dbReference>
<evidence type="ECO:0000256" key="2">
    <source>
        <dbReference type="ARBA" id="ARBA00009477"/>
    </source>
</evidence>
<evidence type="ECO:0000259" key="6">
    <source>
        <dbReference type="Pfam" id="PF25967"/>
    </source>
</evidence>
<feature type="domain" description="Multidrug resistance protein MdtA-like C-terminal permuted SH3" evidence="6">
    <location>
        <begin position="278"/>
        <end position="339"/>
    </location>
</feature>
<sequence>MRKKLWSAVAIALSAAIAGGIVYSRSASSKEAVPHAYPPLKVALATVQRGSMASAYSGVGELEAARQVQLAAEVAGRVTRIHFESGQQVKAGQILLQLNDAPEQADLLRRQAQLRHAEAVLGRSRKLLQENAATREQLDSALAARDMALGELRQTEAAIAQKTIRAPFAGQLGIRKVHEGQYLNPADAVASLIDTRTLYVNFSLEEQSSPQLALGQPVRVTLDAYPGRTFTARISALEPLIARSRTLQLQATLANPDGGLKAGMYASIKVPRTDSAEVLTVPETAITYTAYGDTVFVAARNDKQLLVVKKVAVKTGERAEGRVVIASGLRERQQVVTSGQVKLSDGAQVEAVKHDTLAQTAS</sequence>
<dbReference type="InterPro" id="IPR058625">
    <property type="entry name" value="MdtA-like_BSH"/>
</dbReference>
<feature type="domain" description="CusB-like beta-barrel" evidence="5">
    <location>
        <begin position="199"/>
        <end position="270"/>
    </location>
</feature>
<dbReference type="InterPro" id="IPR058792">
    <property type="entry name" value="Beta-barrel_RND_2"/>
</dbReference>
<keyword evidence="3" id="KW-0813">Transport</keyword>
<dbReference type="PANTHER" id="PTHR30469:SF29">
    <property type="entry name" value="BLR2860 PROTEIN"/>
    <property type="match status" value="1"/>
</dbReference>
<organism evidence="7 8">
    <name type="scientific">Janthinobacterium agaricidamnosum NBRC 102515 = DSM 9628</name>
    <dbReference type="NCBI Taxonomy" id="1349767"/>
    <lineage>
        <taxon>Bacteria</taxon>
        <taxon>Pseudomonadati</taxon>
        <taxon>Pseudomonadota</taxon>
        <taxon>Betaproteobacteria</taxon>
        <taxon>Burkholderiales</taxon>
        <taxon>Oxalobacteraceae</taxon>
        <taxon>Janthinobacterium</taxon>
    </lineage>
</organism>
<dbReference type="InterPro" id="IPR006143">
    <property type="entry name" value="RND_pump_MFP"/>
</dbReference>
<feature type="domain" description="Multidrug resistance protein MdtA-like barrel-sandwich hybrid" evidence="4">
    <location>
        <begin position="66"/>
        <end position="192"/>
    </location>
</feature>
<dbReference type="Gene3D" id="2.40.50.100">
    <property type="match status" value="1"/>
</dbReference>
<dbReference type="FunFam" id="2.40.30.170:FF:000010">
    <property type="entry name" value="Efflux RND transporter periplasmic adaptor subunit"/>
    <property type="match status" value="1"/>
</dbReference>
<protein>
    <submittedName>
        <fullName evidence="7">Efflux transporter, RND family, MFP subunit</fullName>
    </submittedName>
</protein>
<evidence type="ECO:0000313" key="8">
    <source>
        <dbReference type="Proteomes" id="UP000027604"/>
    </source>
</evidence>
<dbReference type="Gene3D" id="2.40.30.170">
    <property type="match status" value="1"/>
</dbReference>
<evidence type="ECO:0000256" key="1">
    <source>
        <dbReference type="ARBA" id="ARBA00004196"/>
    </source>
</evidence>
<dbReference type="eggNOG" id="COG0845">
    <property type="taxonomic scope" value="Bacteria"/>
</dbReference>
<reference evidence="7 8" key="1">
    <citation type="journal article" date="2015" name="Genome Announc.">
        <title>Genome Sequence of Mushroom Soft-Rot Pathogen Janthinobacterium agaricidamnosum.</title>
        <authorList>
            <person name="Graupner K."/>
            <person name="Lackner G."/>
            <person name="Hertweck C."/>
        </authorList>
    </citation>
    <scope>NUCLEOTIDE SEQUENCE [LARGE SCALE GENOMIC DNA]</scope>
    <source>
        <strain evidence="8">NBRC 102515 / DSM 9628</strain>
    </source>
</reference>
<dbReference type="Proteomes" id="UP000027604">
    <property type="component" value="Chromosome I"/>
</dbReference>
<dbReference type="PANTHER" id="PTHR30469">
    <property type="entry name" value="MULTIDRUG RESISTANCE PROTEIN MDTA"/>
    <property type="match status" value="1"/>
</dbReference>
<evidence type="ECO:0000313" key="7">
    <source>
        <dbReference type="EMBL" id="CDG80842.1"/>
    </source>
</evidence>
<dbReference type="EMBL" id="HG322949">
    <property type="protein sequence ID" value="CDG80842.1"/>
    <property type="molecule type" value="Genomic_DNA"/>
</dbReference>
<evidence type="ECO:0000259" key="4">
    <source>
        <dbReference type="Pfam" id="PF25917"/>
    </source>
</evidence>
<dbReference type="KEGG" id="jag:GJA_179"/>
<proteinExistence type="inferred from homology"/>
<dbReference type="OrthoDB" id="9784484at2"/>
<dbReference type="Pfam" id="PF25954">
    <property type="entry name" value="Beta-barrel_RND_2"/>
    <property type="match status" value="1"/>
</dbReference>
<dbReference type="AlphaFoldDB" id="W0V0M8"/>